<dbReference type="EMBL" id="LAPV01000093">
    <property type="protein sequence ID" value="KKC33249.1"/>
    <property type="molecule type" value="Genomic_DNA"/>
</dbReference>
<dbReference type="RefSeq" id="WP_046170736.1">
    <property type="nucleotide sequence ID" value="NZ_FOMB01000003.1"/>
</dbReference>
<feature type="domain" description="Response regulatory" evidence="5">
    <location>
        <begin position="6"/>
        <end position="119"/>
    </location>
</feature>
<reference evidence="6 8" key="1">
    <citation type="submission" date="2015-03" db="EMBL/GenBank/DDBJ databases">
        <authorList>
            <person name="Lepp D."/>
            <person name="Hassan Y.I."/>
            <person name="Li X.-Z."/>
            <person name="Zhou T."/>
        </authorList>
    </citation>
    <scope>NUCLEOTIDE SEQUENCE [LARGE SCALE GENOMIC DNA]</scope>
    <source>
        <strain evidence="6 8">Cr7-05</strain>
    </source>
</reference>
<dbReference type="Proteomes" id="UP000182258">
    <property type="component" value="Unassembled WGS sequence"/>
</dbReference>
<evidence type="ECO:0000313" key="8">
    <source>
        <dbReference type="Proteomes" id="UP000033519"/>
    </source>
</evidence>
<evidence type="ECO:0000256" key="4">
    <source>
        <dbReference type="PROSITE-ProRule" id="PRU00169"/>
    </source>
</evidence>
<evidence type="ECO:0000256" key="3">
    <source>
        <dbReference type="ARBA" id="ARBA00023163"/>
    </source>
</evidence>
<dbReference type="SMART" id="SM00448">
    <property type="entry name" value="REC"/>
    <property type="match status" value="1"/>
</dbReference>
<keyword evidence="3" id="KW-0804">Transcription</keyword>
<dbReference type="GO" id="GO:0000160">
    <property type="term" value="P:phosphorelay signal transduction system"/>
    <property type="evidence" value="ECO:0007669"/>
    <property type="project" value="InterPro"/>
</dbReference>
<dbReference type="PROSITE" id="PS50110">
    <property type="entry name" value="RESPONSE_REGULATORY"/>
    <property type="match status" value="1"/>
</dbReference>
<protein>
    <submittedName>
        <fullName evidence="7">Response regulator receiver domain-containing protein</fullName>
    </submittedName>
</protein>
<keyword evidence="1 4" id="KW-0597">Phosphoprotein</keyword>
<dbReference type="PATRIC" id="fig|728005.3.peg.4604"/>
<sequence>MTRGISVLVVEDEALIMLDIADQLEAEGFTIYQAHNADVAIELLAAHPDIRLLYTDIDMPGSMDGLKLAAAVRHRWPPVKIIVTSGHRAVETTDMPNGSVFFSKPYNHHAVTASMRELLEI</sequence>
<dbReference type="EMBL" id="FOMB01000003">
    <property type="protein sequence ID" value="SFC25497.1"/>
    <property type="molecule type" value="Genomic_DNA"/>
</dbReference>
<reference evidence="7 9" key="2">
    <citation type="submission" date="2016-10" db="EMBL/GenBank/DDBJ databases">
        <authorList>
            <person name="de Groot N.N."/>
        </authorList>
    </citation>
    <scope>NUCLEOTIDE SEQUENCE [LARGE SCALE GENOMIC DNA]</scope>
    <source>
        <strain evidence="7 9">CGMCC 1.10210</strain>
    </source>
</reference>
<dbReference type="STRING" id="728005.SAMN04488059_103166"/>
<keyword evidence="8" id="KW-1185">Reference proteome</keyword>
<organism evidence="7 9">
    <name type="scientific">Devosia psychrophila</name>
    <dbReference type="NCBI Taxonomy" id="728005"/>
    <lineage>
        <taxon>Bacteria</taxon>
        <taxon>Pseudomonadati</taxon>
        <taxon>Pseudomonadota</taxon>
        <taxon>Alphaproteobacteria</taxon>
        <taxon>Hyphomicrobiales</taxon>
        <taxon>Devosiaceae</taxon>
        <taxon>Devosia</taxon>
    </lineage>
</organism>
<gene>
    <name evidence="7" type="ORF">SAMN04488059_103166</name>
    <name evidence="6" type="ORF">WH91_09410</name>
</gene>
<dbReference type="InterPro" id="IPR001789">
    <property type="entry name" value="Sig_transdc_resp-reg_receiver"/>
</dbReference>
<keyword evidence="2" id="KW-0805">Transcription regulation</keyword>
<evidence type="ECO:0000313" key="6">
    <source>
        <dbReference type="EMBL" id="KKC33249.1"/>
    </source>
</evidence>
<dbReference type="PANTHER" id="PTHR44591">
    <property type="entry name" value="STRESS RESPONSE REGULATOR PROTEIN 1"/>
    <property type="match status" value="1"/>
</dbReference>
<accession>A0A0F5PZJ8</accession>
<name>A0A0F5PZJ8_9HYPH</name>
<dbReference type="Pfam" id="PF00072">
    <property type="entry name" value="Response_reg"/>
    <property type="match status" value="1"/>
</dbReference>
<evidence type="ECO:0000259" key="5">
    <source>
        <dbReference type="PROSITE" id="PS50110"/>
    </source>
</evidence>
<evidence type="ECO:0000256" key="2">
    <source>
        <dbReference type="ARBA" id="ARBA00023015"/>
    </source>
</evidence>
<dbReference type="InterPro" id="IPR011006">
    <property type="entry name" value="CheY-like_superfamily"/>
</dbReference>
<dbReference type="PANTHER" id="PTHR44591:SF3">
    <property type="entry name" value="RESPONSE REGULATORY DOMAIN-CONTAINING PROTEIN"/>
    <property type="match status" value="1"/>
</dbReference>
<dbReference type="Proteomes" id="UP000033519">
    <property type="component" value="Unassembled WGS sequence"/>
</dbReference>
<feature type="modified residue" description="4-aspartylphosphate" evidence="4">
    <location>
        <position position="56"/>
    </location>
</feature>
<evidence type="ECO:0000256" key="1">
    <source>
        <dbReference type="ARBA" id="ARBA00022553"/>
    </source>
</evidence>
<proteinExistence type="predicted"/>
<dbReference type="InterPro" id="IPR050595">
    <property type="entry name" value="Bact_response_regulator"/>
</dbReference>
<evidence type="ECO:0000313" key="9">
    <source>
        <dbReference type="Proteomes" id="UP000182258"/>
    </source>
</evidence>
<dbReference type="SUPFAM" id="SSF52172">
    <property type="entry name" value="CheY-like"/>
    <property type="match status" value="1"/>
</dbReference>
<dbReference type="AlphaFoldDB" id="A0A0F5PZJ8"/>
<evidence type="ECO:0000313" key="7">
    <source>
        <dbReference type="EMBL" id="SFC25497.1"/>
    </source>
</evidence>
<dbReference type="Gene3D" id="3.40.50.2300">
    <property type="match status" value="1"/>
</dbReference>
<dbReference type="OrthoDB" id="9784719at2"/>